<comment type="caution">
    <text evidence="2">The sequence shown here is derived from an EMBL/GenBank/DDBJ whole genome shotgun (WGS) entry which is preliminary data.</text>
</comment>
<dbReference type="Gene3D" id="3.40.50.300">
    <property type="entry name" value="P-loop containing nucleotide triphosphate hydrolases"/>
    <property type="match status" value="1"/>
</dbReference>
<dbReference type="InterPro" id="IPR000157">
    <property type="entry name" value="TIR_dom"/>
</dbReference>
<protein>
    <submittedName>
        <fullName evidence="2">TMV resistance protein N</fullName>
    </submittedName>
</protein>
<feature type="domain" description="TIR" evidence="1">
    <location>
        <begin position="16"/>
        <end position="181"/>
    </location>
</feature>
<dbReference type="Proteomes" id="UP000516437">
    <property type="component" value="Chromosome 1"/>
</dbReference>
<dbReference type="GO" id="GO:0007165">
    <property type="term" value="P:signal transduction"/>
    <property type="evidence" value="ECO:0007669"/>
    <property type="project" value="InterPro"/>
</dbReference>
<dbReference type="SMART" id="SM00255">
    <property type="entry name" value="TIR"/>
    <property type="match status" value="1"/>
</dbReference>
<dbReference type="EMBL" id="RXIC02000019">
    <property type="protein sequence ID" value="KAB1225984.1"/>
    <property type="molecule type" value="Genomic_DNA"/>
</dbReference>
<dbReference type="AlphaFoldDB" id="A0A6A1WLG1"/>
<dbReference type="PRINTS" id="PR00364">
    <property type="entry name" value="DISEASERSIST"/>
</dbReference>
<evidence type="ECO:0000259" key="1">
    <source>
        <dbReference type="PROSITE" id="PS50104"/>
    </source>
</evidence>
<dbReference type="InterPro" id="IPR035897">
    <property type="entry name" value="Toll_tir_struct_dom_sf"/>
</dbReference>
<name>A0A6A1WLG1_9ROSI</name>
<dbReference type="SUPFAM" id="SSF52540">
    <property type="entry name" value="P-loop containing nucleoside triphosphate hydrolases"/>
    <property type="match status" value="1"/>
</dbReference>
<dbReference type="InterPro" id="IPR001611">
    <property type="entry name" value="Leu-rich_rpt"/>
</dbReference>
<accession>A0A6A1WLG1</accession>
<dbReference type="InterPro" id="IPR032675">
    <property type="entry name" value="LRR_dom_sf"/>
</dbReference>
<dbReference type="SUPFAM" id="SSF52058">
    <property type="entry name" value="L domain-like"/>
    <property type="match status" value="1"/>
</dbReference>
<dbReference type="Pfam" id="PF00931">
    <property type="entry name" value="NB-ARC"/>
    <property type="match status" value="1"/>
</dbReference>
<organism evidence="2 3">
    <name type="scientific">Morella rubra</name>
    <name type="common">Chinese bayberry</name>
    <dbReference type="NCBI Taxonomy" id="262757"/>
    <lineage>
        <taxon>Eukaryota</taxon>
        <taxon>Viridiplantae</taxon>
        <taxon>Streptophyta</taxon>
        <taxon>Embryophyta</taxon>
        <taxon>Tracheophyta</taxon>
        <taxon>Spermatophyta</taxon>
        <taxon>Magnoliopsida</taxon>
        <taxon>eudicotyledons</taxon>
        <taxon>Gunneridae</taxon>
        <taxon>Pentapetalae</taxon>
        <taxon>rosids</taxon>
        <taxon>fabids</taxon>
        <taxon>Fagales</taxon>
        <taxon>Myricaceae</taxon>
        <taxon>Morella</taxon>
    </lineage>
</organism>
<dbReference type="Gene3D" id="3.80.10.10">
    <property type="entry name" value="Ribonuclease Inhibitor"/>
    <property type="match status" value="1"/>
</dbReference>
<dbReference type="Pfam" id="PF01582">
    <property type="entry name" value="TIR"/>
    <property type="match status" value="1"/>
</dbReference>
<evidence type="ECO:0000313" key="2">
    <source>
        <dbReference type="EMBL" id="KAB1225984.1"/>
    </source>
</evidence>
<keyword evidence="3" id="KW-1185">Reference proteome</keyword>
<reference evidence="2 3" key="1">
    <citation type="journal article" date="2019" name="Plant Biotechnol. J.">
        <title>The red bayberry genome and genetic basis of sex determination.</title>
        <authorList>
            <person name="Jia H.M."/>
            <person name="Jia H.J."/>
            <person name="Cai Q.L."/>
            <person name="Wang Y."/>
            <person name="Zhao H.B."/>
            <person name="Yang W.F."/>
            <person name="Wang G.Y."/>
            <person name="Li Y.H."/>
            <person name="Zhan D.L."/>
            <person name="Shen Y.T."/>
            <person name="Niu Q.F."/>
            <person name="Chang L."/>
            <person name="Qiu J."/>
            <person name="Zhao L."/>
            <person name="Xie H.B."/>
            <person name="Fu W.Y."/>
            <person name="Jin J."/>
            <person name="Li X.W."/>
            <person name="Jiao Y."/>
            <person name="Zhou C.C."/>
            <person name="Tu T."/>
            <person name="Chai C.Y."/>
            <person name="Gao J.L."/>
            <person name="Fan L.J."/>
            <person name="van de Weg E."/>
            <person name="Wang J.Y."/>
            <person name="Gao Z.S."/>
        </authorList>
    </citation>
    <scope>NUCLEOTIDE SEQUENCE [LARGE SCALE GENOMIC DNA]</scope>
    <source>
        <tissue evidence="2">Leaves</tissue>
    </source>
</reference>
<dbReference type="PROSITE" id="PS51450">
    <property type="entry name" value="LRR"/>
    <property type="match status" value="1"/>
</dbReference>
<dbReference type="PROSITE" id="PS50104">
    <property type="entry name" value="TIR"/>
    <property type="match status" value="1"/>
</dbReference>
<dbReference type="GO" id="GO:0043531">
    <property type="term" value="F:ADP binding"/>
    <property type="evidence" value="ECO:0007669"/>
    <property type="project" value="InterPro"/>
</dbReference>
<dbReference type="SUPFAM" id="SSF52200">
    <property type="entry name" value="Toll/Interleukin receptor TIR domain"/>
    <property type="match status" value="1"/>
</dbReference>
<gene>
    <name evidence="2" type="ORF">CJ030_MR1G018403</name>
</gene>
<dbReference type="PANTHER" id="PTHR11017">
    <property type="entry name" value="LEUCINE-RICH REPEAT-CONTAINING PROTEIN"/>
    <property type="match status" value="1"/>
</dbReference>
<dbReference type="Gene3D" id="3.40.50.10140">
    <property type="entry name" value="Toll/interleukin-1 receptor homology (TIR) domain"/>
    <property type="match status" value="1"/>
</dbReference>
<dbReference type="OrthoDB" id="1357022at2759"/>
<dbReference type="GO" id="GO:0006952">
    <property type="term" value="P:defense response"/>
    <property type="evidence" value="ECO:0007669"/>
    <property type="project" value="InterPro"/>
</dbReference>
<dbReference type="InterPro" id="IPR044974">
    <property type="entry name" value="Disease_R_plants"/>
</dbReference>
<dbReference type="PANTHER" id="PTHR11017:SF570">
    <property type="entry name" value="DISEASE RESISTANCE PROTEIN (TIR-NBS CLASS)-RELATED"/>
    <property type="match status" value="1"/>
</dbReference>
<dbReference type="InterPro" id="IPR002182">
    <property type="entry name" value="NB-ARC"/>
</dbReference>
<evidence type="ECO:0000313" key="3">
    <source>
        <dbReference type="Proteomes" id="UP000516437"/>
    </source>
</evidence>
<dbReference type="InterPro" id="IPR027417">
    <property type="entry name" value="P-loop_NTPase"/>
</dbReference>
<proteinExistence type="predicted"/>
<sequence>MASQGDSSSSSSTDPCAYDVFLSSRDEYNLNKFTDHLYYALFKEGIKVYIAHELRLSGEISPVLYKAIEKSKVSIIVLSKLYVSSMSCLDELVQILECKDKKQVLPVFYDEQPSELREQRCSVEEALSELEQRFKDGMKLQRWKEALKAVSYLPGIDLWDSNVRDKFELIRLIVQSVSEKLIVKPTYLKVAEDPIGIQPRVQAINSLLEVEMPDTRMIGIFGVGGTGKTTIAKAIYDLIASKFEGCCFLANIREISKRECGIVQLQETLYSEILADLNLKLGNIHQRMDVIKERLRCKRVFLVLDDVDQLDQLETLSGKHDWFGSGSRIIITTTDKHLLTQHGVHLTYEAQELDHKEALTDKPADDFVETKDVQYHAEGVPLALSSLPSNFHPKRLIDFRKSISLISDVRMEHANLTVLNLSSCELLTKIPNLSRQSNLKELILSFCTNLEEIHDSVGLLDKLVRLDLCHCSKLWSFPRALS</sequence>